<feature type="region of interest" description="Disordered" evidence="1">
    <location>
        <begin position="1"/>
        <end position="31"/>
    </location>
</feature>
<accession>A0A084AF54</accession>
<evidence type="ECO:0000256" key="1">
    <source>
        <dbReference type="SAM" id="MobiDB-lite"/>
    </source>
</evidence>
<organism evidence="2 3">
    <name type="scientific">Stachybotrys chartarum (strain CBS 109288 / IBT 7711)</name>
    <name type="common">Toxic black mold</name>
    <name type="synonym">Stilbospora chartarum</name>
    <dbReference type="NCBI Taxonomy" id="1280523"/>
    <lineage>
        <taxon>Eukaryota</taxon>
        <taxon>Fungi</taxon>
        <taxon>Dikarya</taxon>
        <taxon>Ascomycota</taxon>
        <taxon>Pezizomycotina</taxon>
        <taxon>Sordariomycetes</taxon>
        <taxon>Hypocreomycetidae</taxon>
        <taxon>Hypocreales</taxon>
        <taxon>Stachybotryaceae</taxon>
        <taxon>Stachybotrys</taxon>
    </lineage>
</organism>
<evidence type="ECO:0000313" key="2">
    <source>
        <dbReference type="EMBL" id="KEY63933.1"/>
    </source>
</evidence>
<dbReference type="HOGENOM" id="CLU_1125148_0_0_1"/>
<reference evidence="2 3" key="1">
    <citation type="journal article" date="2014" name="BMC Genomics">
        <title>Comparative genome sequencing reveals chemotype-specific gene clusters in the toxigenic black mold Stachybotrys.</title>
        <authorList>
            <person name="Semeiks J."/>
            <person name="Borek D."/>
            <person name="Otwinowski Z."/>
            <person name="Grishin N.V."/>
        </authorList>
    </citation>
    <scope>NUCLEOTIDE SEQUENCE [LARGE SCALE GENOMIC DNA]</scope>
    <source>
        <strain evidence="3">CBS 109288 / IBT 7711</strain>
    </source>
</reference>
<name>A0A084AF54_STACB</name>
<gene>
    <name evidence="2" type="ORF">S7711_10279</name>
</gene>
<sequence>MVSPRQKAKTLRKVPVNQSKTDRLVGAPRHSGTLSNALRSCVSQAQREGTRETFPEEMGVPPTDAARFIDEESSPEVESHVVDISQCASTENQTNHVISPALARDMQLLGRWFAPARLEDAQFYPTDTPRNPFNVVSANPRDPIVHLSVPRRRRTALHEGCRLPGFQQFESIEHILDPLGRDVLDLYFEHFHPAFPLQTLIRPDVRDLCRLPRVLGSILRNLSNKKATPGHGVYLDTNCQRAQGRLQ</sequence>
<dbReference type="Proteomes" id="UP000028045">
    <property type="component" value="Unassembled WGS sequence"/>
</dbReference>
<feature type="compositionally biased region" description="Basic residues" evidence="1">
    <location>
        <begin position="1"/>
        <end position="12"/>
    </location>
</feature>
<keyword evidence="3" id="KW-1185">Reference proteome</keyword>
<dbReference type="AlphaFoldDB" id="A0A084AF54"/>
<protein>
    <submittedName>
        <fullName evidence="2">Uncharacterized protein</fullName>
    </submittedName>
</protein>
<evidence type="ECO:0000313" key="3">
    <source>
        <dbReference type="Proteomes" id="UP000028045"/>
    </source>
</evidence>
<dbReference type="EMBL" id="KL649609">
    <property type="protein sequence ID" value="KEY63933.1"/>
    <property type="molecule type" value="Genomic_DNA"/>
</dbReference>
<proteinExistence type="predicted"/>